<organism evidence="2 3">
    <name type="scientific">Aureococcus anophagefferens</name>
    <name type="common">Harmful bloom alga</name>
    <dbReference type="NCBI Taxonomy" id="44056"/>
    <lineage>
        <taxon>Eukaryota</taxon>
        <taxon>Sar</taxon>
        <taxon>Stramenopiles</taxon>
        <taxon>Ochrophyta</taxon>
        <taxon>Pelagophyceae</taxon>
        <taxon>Pelagomonadales</taxon>
        <taxon>Pelagomonadaceae</taxon>
        <taxon>Aureococcus</taxon>
    </lineage>
</organism>
<feature type="region of interest" description="Disordered" evidence="1">
    <location>
        <begin position="226"/>
        <end position="248"/>
    </location>
</feature>
<sequence>MPTGGFLGDTRLERGSVVSEAAPAADLAVCHPDAIAFVKMHDAAIVAGVAFHPHPGPRRRPAAAATFDDTAPWAAADPGELRLLLRPRYEGPRAFGRTAGNWWPLVGLPRAGERLSDVAFRFPGGAVEFGGAGVALCVALRWCLYSPFGGPDDDQAACARLARRAPLPPERLWFAGCCLRGYRCRRGSPTRGARGELEAEGRLQYTSDVDVVVKATSVDDGAYLRSKARASPRSRAPGPTSATATAAGTAGDRRAALAALAAAQAAYHAAKSALVATDALAVYARARRGRARARGSTRGVRALRGCSARATRRRACRARARALRVLWIGARDPASRLSSASPRRAPGTGDSLI</sequence>
<evidence type="ECO:0000256" key="1">
    <source>
        <dbReference type="SAM" id="MobiDB-lite"/>
    </source>
</evidence>
<feature type="compositionally biased region" description="Low complexity" evidence="1">
    <location>
        <begin position="233"/>
        <end position="248"/>
    </location>
</feature>
<proteinExistence type="predicted"/>
<evidence type="ECO:0000313" key="2">
    <source>
        <dbReference type="EMBL" id="KAK7235741.1"/>
    </source>
</evidence>
<dbReference type="Proteomes" id="UP001363151">
    <property type="component" value="Unassembled WGS sequence"/>
</dbReference>
<reference evidence="2 3" key="1">
    <citation type="submission" date="2024-03" db="EMBL/GenBank/DDBJ databases">
        <title>Aureococcus anophagefferens CCMP1851 and Kratosvirus quantuckense: Draft genome of a second virus-susceptible host strain in the model system.</title>
        <authorList>
            <person name="Chase E."/>
            <person name="Truchon A.R."/>
            <person name="Schepens W."/>
            <person name="Wilhelm S.W."/>
        </authorList>
    </citation>
    <scope>NUCLEOTIDE SEQUENCE [LARGE SCALE GENOMIC DNA]</scope>
    <source>
        <strain evidence="2 3">CCMP1851</strain>
    </source>
</reference>
<keyword evidence="3" id="KW-1185">Reference proteome</keyword>
<gene>
    <name evidence="2" type="ORF">SO694_000671100</name>
</gene>
<comment type="caution">
    <text evidence="2">The sequence shown here is derived from an EMBL/GenBank/DDBJ whole genome shotgun (WGS) entry which is preliminary data.</text>
</comment>
<accession>A0ABR1FQI5</accession>
<name>A0ABR1FQI5_AURAN</name>
<evidence type="ECO:0000313" key="3">
    <source>
        <dbReference type="Proteomes" id="UP001363151"/>
    </source>
</evidence>
<dbReference type="EMBL" id="JBBJCI010000290">
    <property type="protein sequence ID" value="KAK7235741.1"/>
    <property type="molecule type" value="Genomic_DNA"/>
</dbReference>
<protein>
    <submittedName>
        <fullName evidence="2">Uncharacterized protein</fullName>
    </submittedName>
</protein>